<feature type="region of interest" description="Disordered" evidence="1">
    <location>
        <begin position="254"/>
        <end position="275"/>
    </location>
</feature>
<gene>
    <name evidence="2" type="ORF">Cvel_7832</name>
</gene>
<evidence type="ECO:0000313" key="2">
    <source>
        <dbReference type="EMBL" id="CEM46248.1"/>
    </source>
</evidence>
<reference evidence="2" key="1">
    <citation type="submission" date="2014-11" db="EMBL/GenBank/DDBJ databases">
        <authorList>
            <person name="Otto D Thomas"/>
            <person name="Naeem Raeece"/>
        </authorList>
    </citation>
    <scope>NUCLEOTIDE SEQUENCE</scope>
</reference>
<accession>A0A0G4HPY4</accession>
<dbReference type="EMBL" id="CDMZ01003409">
    <property type="protein sequence ID" value="CEM46248.1"/>
    <property type="molecule type" value="Genomic_DNA"/>
</dbReference>
<organism evidence="2">
    <name type="scientific">Chromera velia CCMP2878</name>
    <dbReference type="NCBI Taxonomy" id="1169474"/>
    <lineage>
        <taxon>Eukaryota</taxon>
        <taxon>Sar</taxon>
        <taxon>Alveolata</taxon>
        <taxon>Colpodellida</taxon>
        <taxon>Chromeraceae</taxon>
        <taxon>Chromera</taxon>
    </lineage>
</organism>
<dbReference type="AlphaFoldDB" id="A0A0G4HPY4"/>
<proteinExistence type="predicted"/>
<feature type="region of interest" description="Disordered" evidence="1">
    <location>
        <begin position="87"/>
        <end position="122"/>
    </location>
</feature>
<name>A0A0G4HPY4_9ALVE</name>
<dbReference type="VEuPathDB" id="CryptoDB:Cvel_7832"/>
<protein>
    <submittedName>
        <fullName evidence="2">Uncharacterized protein</fullName>
    </submittedName>
</protein>
<sequence length="364" mass="40575">MYYAYDTSTSPVLQPEYVSYPAVQSPQPQIYPHSAPTAATQPPATHALAPEVQYITRPYDQIPYFNGPSQMTTTYAADPRSITAANPRQTTGAVNEEPPPTQRFAPTFDENGKQRPWTGIGPYGDISPRWVAKKKTPWGWQLDTPGAAHNEWVPVYDPPPPGDPNTVPPNNSGPALWEKAYFFGRVKEDRLLGKRFEVDLIENPPAPIVHKVFSRGARREPEISKWQTWLNKISCGMTRLPPQGLTAADLERMNQKELEERRKNAQAERERERQEVAEAAQYGRRMSGGAFRFVPPVQPDPQGAFSEVSEHTEAQTETGYRAQPTPQPTPLPTPSQSLAPSSIRAPKNTFGEPRSAGASEYGDW</sequence>
<evidence type="ECO:0000256" key="1">
    <source>
        <dbReference type="SAM" id="MobiDB-lite"/>
    </source>
</evidence>
<feature type="region of interest" description="Disordered" evidence="1">
    <location>
        <begin position="295"/>
        <end position="364"/>
    </location>
</feature>